<evidence type="ECO:0000256" key="10">
    <source>
        <dbReference type="ARBA" id="ARBA00029734"/>
    </source>
</evidence>
<dbReference type="Gene3D" id="3.30.70.260">
    <property type="match status" value="1"/>
</dbReference>
<comment type="similarity">
    <text evidence="4">Belongs to the ribose 5-phosphate isomerase family.</text>
</comment>
<evidence type="ECO:0000256" key="3">
    <source>
        <dbReference type="ARBA" id="ARBA00004988"/>
    </source>
</evidence>
<protein>
    <recommendedName>
        <fullName evidence="5">ribose-5-phosphate isomerase</fullName>
        <ecNumber evidence="5">5.3.1.6</ecNumber>
    </recommendedName>
    <alternativeName>
        <fullName evidence="10">Phosphoriboisomerase</fullName>
    </alternativeName>
</protein>
<comment type="caution">
    <text evidence="12">The sequence shown here is derived from an EMBL/GenBank/DDBJ whole genome shotgun (WGS) entry which is preliminary data.</text>
</comment>
<organism evidence="12 13">
    <name type="scientific">Toxocara canis</name>
    <name type="common">Canine roundworm</name>
    <dbReference type="NCBI Taxonomy" id="6265"/>
    <lineage>
        <taxon>Eukaryota</taxon>
        <taxon>Metazoa</taxon>
        <taxon>Ecdysozoa</taxon>
        <taxon>Nematoda</taxon>
        <taxon>Chromadorea</taxon>
        <taxon>Rhabditida</taxon>
        <taxon>Spirurina</taxon>
        <taxon>Ascaridomorpha</taxon>
        <taxon>Ascaridoidea</taxon>
        <taxon>Toxocaridae</taxon>
        <taxon>Toxocara</taxon>
    </lineage>
</organism>
<evidence type="ECO:0000256" key="1">
    <source>
        <dbReference type="ARBA" id="ARBA00001713"/>
    </source>
</evidence>
<dbReference type="Pfam" id="PF06026">
    <property type="entry name" value="Rib_5-P_isom_A"/>
    <property type="match status" value="1"/>
</dbReference>
<dbReference type="PANTHER" id="PTHR11934">
    <property type="entry name" value="RIBOSE-5-PHOSPHATE ISOMERASE"/>
    <property type="match status" value="1"/>
</dbReference>
<feature type="transmembrane region" description="Helical" evidence="11">
    <location>
        <begin position="373"/>
        <end position="393"/>
    </location>
</feature>
<dbReference type="GO" id="GO:0005737">
    <property type="term" value="C:cytoplasm"/>
    <property type="evidence" value="ECO:0007669"/>
    <property type="project" value="TreeGrafter"/>
</dbReference>
<keyword evidence="7 11" id="KW-1133">Transmembrane helix</keyword>
<dbReference type="OMA" id="PKLNRIM"/>
<sequence>MPSDSTLRTVTMSGRHGEVLFKKKELLPTKDNFKELQPYEVGMATRVTLESAKRAAAFAAGERHVFSGCRLGVGSGSTARYLVEFLENSVKTGKLKDIVCVPTSFLTRKWLLDAGLSVTNLEQQPELDVCIDGADEVDANLNLIKGGGGCLTQEKIVQTSAKHFFVIADSSKQSTVLGEKFLSIPIEVVPTAYVPVMKWIKQQEGGECVLRMAQKKCGPVITDNNNYVLDWNFPKGKFANTTDLAALHQRLVKLPGVVETGLFVGVAEKVYFATPDGTIIEKGKPQILGMDSVFETLFFSFIDPPNVRIVWPRWFKQPSPMQIFAFVLMTYFFVTGGVIYDIINEPPSIGQTTDERGNARPVAIMQYRINGQYIMEGLAASFMFSLGGVGLVILDKCNNPLTPKLNRIMMLGLGFGCVTIAFLATRIFMRIKMPTYLHG</sequence>
<proteinExistence type="inferred from homology"/>
<gene>
    <name evidence="12" type="primary">rpia-1</name>
    <name evidence="12" type="ORF">Tcan_09189</name>
</gene>
<dbReference type="Pfam" id="PF04756">
    <property type="entry name" value="OST3_OST6"/>
    <property type="match status" value="1"/>
</dbReference>
<accession>A0A0B2VT55</accession>
<comment type="pathway">
    <text evidence="3">Carbohydrate degradation; pentose phosphate pathway; D-ribose 5-phosphate from D-ribulose 5-phosphate (non-oxidative stage): step 1/1.</text>
</comment>
<dbReference type="NCBIfam" id="NF001924">
    <property type="entry name" value="PRK00702.1"/>
    <property type="match status" value="1"/>
</dbReference>
<keyword evidence="6 11" id="KW-0812">Transmembrane</keyword>
<evidence type="ECO:0000256" key="4">
    <source>
        <dbReference type="ARBA" id="ARBA00008088"/>
    </source>
</evidence>
<keyword evidence="8 11" id="KW-0472">Membrane</keyword>
<comment type="subcellular location">
    <subcellularLocation>
        <location evidence="2">Membrane</location>
        <topology evidence="2">Multi-pass membrane protein</topology>
    </subcellularLocation>
</comment>
<evidence type="ECO:0000256" key="11">
    <source>
        <dbReference type="SAM" id="Phobius"/>
    </source>
</evidence>
<dbReference type="EMBL" id="JPKZ01000912">
    <property type="protein sequence ID" value="KHN84572.1"/>
    <property type="molecule type" value="Genomic_DNA"/>
</dbReference>
<name>A0A0B2VT55_TOXCA</name>
<reference evidence="12 13" key="1">
    <citation type="submission" date="2014-11" db="EMBL/GenBank/DDBJ databases">
        <title>Genetic blueprint of the zoonotic pathogen Toxocara canis.</title>
        <authorList>
            <person name="Zhu X.-Q."/>
            <person name="Korhonen P.K."/>
            <person name="Cai H."/>
            <person name="Young N.D."/>
            <person name="Nejsum P."/>
            <person name="von Samson-Himmelstjerna G."/>
            <person name="Boag P.R."/>
            <person name="Tan P."/>
            <person name="Li Q."/>
            <person name="Min J."/>
            <person name="Yang Y."/>
            <person name="Wang X."/>
            <person name="Fang X."/>
            <person name="Hall R.S."/>
            <person name="Hofmann A."/>
            <person name="Sternberg P.W."/>
            <person name="Jex A.R."/>
            <person name="Gasser R.B."/>
        </authorList>
    </citation>
    <scope>NUCLEOTIDE SEQUENCE [LARGE SCALE GENOMIC DNA]</scope>
    <source>
        <strain evidence="12">PN_DK_2014</strain>
    </source>
</reference>
<dbReference type="NCBIfam" id="TIGR00021">
    <property type="entry name" value="rpiA"/>
    <property type="match status" value="1"/>
</dbReference>
<dbReference type="FunFam" id="3.30.70.260:FF:000018">
    <property type="entry name" value="Ribose-5-phosphate isomerase A"/>
    <property type="match status" value="1"/>
</dbReference>
<dbReference type="GO" id="GO:0016020">
    <property type="term" value="C:membrane"/>
    <property type="evidence" value="ECO:0007669"/>
    <property type="project" value="UniProtKB-SubCell"/>
</dbReference>
<dbReference type="InterPro" id="IPR004788">
    <property type="entry name" value="Ribose5P_isomerase_type_A"/>
</dbReference>
<evidence type="ECO:0000256" key="7">
    <source>
        <dbReference type="ARBA" id="ARBA00022989"/>
    </source>
</evidence>
<dbReference type="CDD" id="cd01398">
    <property type="entry name" value="RPI_A"/>
    <property type="match status" value="1"/>
</dbReference>
<dbReference type="EC" id="5.3.1.6" evidence="5"/>
<evidence type="ECO:0000313" key="13">
    <source>
        <dbReference type="Proteomes" id="UP000031036"/>
    </source>
</evidence>
<dbReference type="InterPro" id="IPR021149">
    <property type="entry name" value="OligosaccharylTrfase_OST3/OST6"/>
</dbReference>
<feature type="transmembrane region" description="Helical" evidence="11">
    <location>
        <begin position="323"/>
        <end position="343"/>
    </location>
</feature>
<dbReference type="Proteomes" id="UP000031036">
    <property type="component" value="Unassembled WGS sequence"/>
</dbReference>
<keyword evidence="13" id="KW-1185">Reference proteome</keyword>
<evidence type="ECO:0000256" key="8">
    <source>
        <dbReference type="ARBA" id="ARBA00023136"/>
    </source>
</evidence>
<dbReference type="OrthoDB" id="1555531at2759"/>
<dbReference type="FunFam" id="3.40.50.1360:FF:000001">
    <property type="entry name" value="Ribose-5-phosphate isomerase A"/>
    <property type="match status" value="1"/>
</dbReference>
<evidence type="ECO:0000256" key="2">
    <source>
        <dbReference type="ARBA" id="ARBA00004141"/>
    </source>
</evidence>
<evidence type="ECO:0000256" key="6">
    <source>
        <dbReference type="ARBA" id="ARBA00022692"/>
    </source>
</evidence>
<dbReference type="GO" id="GO:0009052">
    <property type="term" value="P:pentose-phosphate shunt, non-oxidative branch"/>
    <property type="evidence" value="ECO:0007669"/>
    <property type="project" value="InterPro"/>
</dbReference>
<dbReference type="GO" id="GO:0004751">
    <property type="term" value="F:ribose-5-phosphate isomerase activity"/>
    <property type="evidence" value="ECO:0007669"/>
    <property type="project" value="UniProtKB-EC"/>
</dbReference>
<dbReference type="SUPFAM" id="SSF100950">
    <property type="entry name" value="NagB/RpiA/CoA transferase-like"/>
    <property type="match status" value="1"/>
</dbReference>
<dbReference type="SUPFAM" id="SSF75445">
    <property type="entry name" value="D-ribose-5-phosphate isomerase (RpiA), lid domain"/>
    <property type="match status" value="1"/>
</dbReference>
<dbReference type="InterPro" id="IPR037171">
    <property type="entry name" value="NagB/RpiA_transferase-like"/>
</dbReference>
<evidence type="ECO:0000256" key="5">
    <source>
        <dbReference type="ARBA" id="ARBA00011959"/>
    </source>
</evidence>
<dbReference type="PANTHER" id="PTHR11934:SF0">
    <property type="entry name" value="RIBOSE-5-PHOSPHATE ISOMERASE"/>
    <property type="match status" value="1"/>
</dbReference>
<dbReference type="Gene3D" id="3.40.50.1360">
    <property type="match status" value="1"/>
</dbReference>
<comment type="catalytic activity">
    <reaction evidence="1">
        <text>aldehydo-D-ribose 5-phosphate = D-ribulose 5-phosphate</text>
        <dbReference type="Rhea" id="RHEA:14657"/>
        <dbReference type="ChEBI" id="CHEBI:58121"/>
        <dbReference type="ChEBI" id="CHEBI:58273"/>
        <dbReference type="EC" id="5.3.1.6"/>
    </reaction>
</comment>
<dbReference type="GO" id="GO:0006014">
    <property type="term" value="P:D-ribose metabolic process"/>
    <property type="evidence" value="ECO:0007669"/>
    <property type="project" value="TreeGrafter"/>
</dbReference>
<dbReference type="UniPathway" id="UPA00115">
    <property type="reaction ID" value="UER00412"/>
</dbReference>
<feature type="transmembrane region" description="Helical" evidence="11">
    <location>
        <begin position="408"/>
        <end position="429"/>
    </location>
</feature>
<dbReference type="STRING" id="6265.A0A0B2VT55"/>
<keyword evidence="9 12" id="KW-0413">Isomerase</keyword>
<evidence type="ECO:0000313" key="12">
    <source>
        <dbReference type="EMBL" id="KHN84572.1"/>
    </source>
</evidence>
<evidence type="ECO:0000256" key="9">
    <source>
        <dbReference type="ARBA" id="ARBA00023235"/>
    </source>
</evidence>
<dbReference type="AlphaFoldDB" id="A0A0B2VT55"/>